<dbReference type="InterPro" id="IPR039670">
    <property type="entry name" value="NPC2-like"/>
</dbReference>
<feature type="domain" description="MD-2-related lipid-recognition" evidence="7">
    <location>
        <begin position="5"/>
        <end position="86"/>
    </location>
</feature>
<reference evidence="8 9" key="1">
    <citation type="journal article" date="2018" name="Cell">
        <title>The Chara Genome: Secondary Complexity and Implications for Plant Terrestrialization.</title>
        <authorList>
            <person name="Nishiyama T."/>
            <person name="Sakayama H."/>
            <person name="Vries J.D."/>
            <person name="Buschmann H."/>
            <person name="Saint-Marcoux D."/>
            <person name="Ullrich K.K."/>
            <person name="Haas F.B."/>
            <person name="Vanderstraeten L."/>
            <person name="Becker D."/>
            <person name="Lang D."/>
            <person name="Vosolsobe S."/>
            <person name="Rombauts S."/>
            <person name="Wilhelmsson P.K.I."/>
            <person name="Janitza P."/>
            <person name="Kern R."/>
            <person name="Heyl A."/>
            <person name="Rumpler F."/>
            <person name="Villalobos L.I.A.C."/>
            <person name="Clay J.M."/>
            <person name="Skokan R."/>
            <person name="Toyoda A."/>
            <person name="Suzuki Y."/>
            <person name="Kagoshima H."/>
            <person name="Schijlen E."/>
            <person name="Tajeshwar N."/>
            <person name="Catarino B."/>
            <person name="Hetherington A.J."/>
            <person name="Saltykova A."/>
            <person name="Bonnot C."/>
            <person name="Breuninger H."/>
            <person name="Symeonidi A."/>
            <person name="Radhakrishnan G.V."/>
            <person name="Van Nieuwerburgh F."/>
            <person name="Deforce D."/>
            <person name="Chang C."/>
            <person name="Karol K.G."/>
            <person name="Hedrich R."/>
            <person name="Ulvskov P."/>
            <person name="Glockner G."/>
            <person name="Delwiche C.F."/>
            <person name="Petrasek J."/>
            <person name="Van de Peer Y."/>
            <person name="Friml J."/>
            <person name="Beilby M."/>
            <person name="Dolan L."/>
            <person name="Kohara Y."/>
            <person name="Sugano S."/>
            <person name="Fujiyama A."/>
            <person name="Delaux P.-M."/>
            <person name="Quint M."/>
            <person name="TheiBen G."/>
            <person name="Hagemann M."/>
            <person name="Harholt J."/>
            <person name="Dunand C."/>
            <person name="Zachgo S."/>
            <person name="Langdale J."/>
            <person name="Maumus F."/>
            <person name="Straeten D.V.D."/>
            <person name="Gould S.B."/>
            <person name="Rensing S.A."/>
        </authorList>
    </citation>
    <scope>NUCLEOTIDE SEQUENCE [LARGE SCALE GENOMIC DNA]</scope>
    <source>
        <strain evidence="8 9">S276</strain>
    </source>
</reference>
<evidence type="ECO:0000256" key="1">
    <source>
        <dbReference type="ARBA" id="ARBA00002053"/>
    </source>
</evidence>
<evidence type="ECO:0000256" key="4">
    <source>
        <dbReference type="ARBA" id="ARBA00022448"/>
    </source>
</evidence>
<dbReference type="GO" id="GO:0032934">
    <property type="term" value="F:sterol binding"/>
    <property type="evidence" value="ECO:0007669"/>
    <property type="project" value="InterPro"/>
</dbReference>
<dbReference type="InterPro" id="IPR003172">
    <property type="entry name" value="ML_dom"/>
</dbReference>
<evidence type="ECO:0000256" key="2">
    <source>
        <dbReference type="ARBA" id="ARBA00006370"/>
    </source>
</evidence>
<evidence type="ECO:0000259" key="7">
    <source>
        <dbReference type="Pfam" id="PF02221"/>
    </source>
</evidence>
<comment type="caution">
    <text evidence="8">The sequence shown here is derived from an EMBL/GenBank/DDBJ whole genome shotgun (WGS) entry which is preliminary data.</text>
</comment>
<dbReference type="PANTHER" id="PTHR11306">
    <property type="entry name" value="NIEMANN PICK TYPE C2 PROTEIN NPC2-RELATED"/>
    <property type="match status" value="1"/>
</dbReference>
<dbReference type="InterPro" id="IPR014756">
    <property type="entry name" value="Ig_E-set"/>
</dbReference>
<keyword evidence="5" id="KW-0732">Signal</keyword>
<comment type="function">
    <text evidence="1">Catalyzes the intermembrane transfer of phosphatidylglycerol and phosphatidylinositol.</text>
</comment>
<evidence type="ECO:0000256" key="5">
    <source>
        <dbReference type="ARBA" id="ARBA00022729"/>
    </source>
</evidence>
<keyword evidence="9" id="KW-1185">Reference proteome</keyword>
<sequence length="88" mass="10024">MPPIVEDRVISGGFVTVNVYFHGILVHSEKDDLCDKTSCPVQIGDFVFRNKQDLPWFTPPGPYMVKLTAYDRDATLLFCAEVKFRITL</sequence>
<proteinExistence type="inferred from homology"/>
<accession>A0A388JZD3</accession>
<evidence type="ECO:0000256" key="3">
    <source>
        <dbReference type="ARBA" id="ARBA00011245"/>
    </source>
</evidence>
<dbReference type="PANTHER" id="PTHR11306:SF0">
    <property type="entry name" value="PHOSPHATIDYLGLYCEROL_PHOSPHATIDYLINOSITOL TRANSFER PROTEIN"/>
    <property type="match status" value="1"/>
</dbReference>
<protein>
    <recommendedName>
        <fullName evidence="7">MD-2-related lipid-recognition domain-containing protein</fullName>
    </recommendedName>
</protein>
<dbReference type="GO" id="GO:0015918">
    <property type="term" value="P:sterol transport"/>
    <property type="evidence" value="ECO:0007669"/>
    <property type="project" value="InterPro"/>
</dbReference>
<comment type="similarity">
    <text evidence="2">Belongs to the NPC2 family.</text>
</comment>
<dbReference type="Gramene" id="GBG63063">
    <property type="protein sequence ID" value="GBG63063"/>
    <property type="gene ID" value="CBR_g36548"/>
</dbReference>
<dbReference type="Pfam" id="PF02221">
    <property type="entry name" value="E1_DerP2_DerF2"/>
    <property type="match status" value="1"/>
</dbReference>
<evidence type="ECO:0000313" key="9">
    <source>
        <dbReference type="Proteomes" id="UP000265515"/>
    </source>
</evidence>
<keyword evidence="4" id="KW-0813">Transport</keyword>
<dbReference type="AlphaFoldDB" id="A0A388JZD3"/>
<gene>
    <name evidence="8" type="ORF">CBR_g36548</name>
</gene>
<dbReference type="SUPFAM" id="SSF81296">
    <property type="entry name" value="E set domains"/>
    <property type="match status" value="1"/>
</dbReference>
<evidence type="ECO:0000256" key="6">
    <source>
        <dbReference type="ARBA" id="ARBA00023055"/>
    </source>
</evidence>
<evidence type="ECO:0000313" key="8">
    <source>
        <dbReference type="EMBL" id="GBG63063.1"/>
    </source>
</evidence>
<organism evidence="8 9">
    <name type="scientific">Chara braunii</name>
    <name type="common">Braun's stonewort</name>
    <dbReference type="NCBI Taxonomy" id="69332"/>
    <lineage>
        <taxon>Eukaryota</taxon>
        <taxon>Viridiplantae</taxon>
        <taxon>Streptophyta</taxon>
        <taxon>Charophyceae</taxon>
        <taxon>Charales</taxon>
        <taxon>Characeae</taxon>
        <taxon>Chara</taxon>
    </lineage>
</organism>
<dbReference type="Proteomes" id="UP000265515">
    <property type="component" value="Unassembled WGS sequence"/>
</dbReference>
<dbReference type="OrthoDB" id="6409159at2759"/>
<comment type="subunit">
    <text evidence="3">Monomer.</text>
</comment>
<name>A0A388JZD3_CHABU</name>
<dbReference type="EMBL" id="BFEA01000035">
    <property type="protein sequence ID" value="GBG63063.1"/>
    <property type="molecule type" value="Genomic_DNA"/>
</dbReference>
<keyword evidence="6" id="KW-0445">Lipid transport</keyword>
<dbReference type="OMA" id="YECIFAC"/>
<dbReference type="Gene3D" id="2.60.40.770">
    <property type="match status" value="1"/>
</dbReference>